<dbReference type="STRING" id="2282107.A0A286UIU9"/>
<evidence type="ECO:0000256" key="9">
    <source>
        <dbReference type="PIRSR" id="PIRSR602403-1"/>
    </source>
</evidence>
<dbReference type="GO" id="GO:0005506">
    <property type="term" value="F:iron ion binding"/>
    <property type="evidence" value="ECO:0007669"/>
    <property type="project" value="InterPro"/>
</dbReference>
<comment type="cofactor">
    <cofactor evidence="1 9">
        <name>heme</name>
        <dbReference type="ChEBI" id="CHEBI:30413"/>
    </cofactor>
</comment>
<evidence type="ECO:0000313" key="10">
    <source>
        <dbReference type="EMBL" id="PAV19429.1"/>
    </source>
</evidence>
<dbReference type="PRINTS" id="PR00385">
    <property type="entry name" value="P450"/>
</dbReference>
<feature type="binding site" description="axial binding residue" evidence="9">
    <location>
        <position position="458"/>
    </location>
    <ligand>
        <name>heme</name>
        <dbReference type="ChEBI" id="CHEBI:30413"/>
    </ligand>
    <ligandPart>
        <name>Fe</name>
        <dbReference type="ChEBI" id="CHEBI:18248"/>
    </ligandPart>
</feature>
<evidence type="ECO:0000256" key="8">
    <source>
        <dbReference type="ARBA" id="ARBA00023033"/>
    </source>
</evidence>
<keyword evidence="7 9" id="KW-0408">Iron</keyword>
<protein>
    <submittedName>
        <fullName evidence="10">Cytochrome P450</fullName>
    </submittedName>
</protein>
<dbReference type="CDD" id="cd11069">
    <property type="entry name" value="CYP_FUM15-like"/>
    <property type="match status" value="1"/>
</dbReference>
<sequence>MKNPLMSVPGPPSTSWWKGNFSQVFDRINGWEFHRELRERYGGVVKLNMLFGDKQLYVTDPLSLDHIIHKDQDIFEETSFFVTSNNLFLGKSLLSTLGEQHRKQRRILNPVFSQRNMHALLPILYPIAHQLREILLSKLRNGEEMINVMNWISRAALESIAQGGLGYSLDAFDENKKNAYSDAIKMLAPLNAKLFLYRQFLPYAVKFGPPTFRRKLLELLPFKSVKKMIYISDTVAYSASAVLQNKRKDLEAEKLIAGQDERSSDILQAILKANVRALGDDRMHDSEILGHMSAFLVAGHETTTSAICRILHQLALNPHVQSRLREEVSLARMEHGDLDFNTLMNLPFLDAVCRETLRLFPPVPQLSRTTKEDVVLPLLWPIKAADGKDEIKEIYLRKNTNVIISIIGINRDKRVWGDDAEEWKPERWIKTSAEAVSRVHIPGIYSSTLTFLGGARSCIGFKFAEMEIKLVLSVLLEKLQFSPGPDILWTMNFLQTPIVKESGDINTQQLPLKISFAV</sequence>
<keyword evidence="5 9" id="KW-0479">Metal-binding</keyword>
<dbReference type="GO" id="GO:0020037">
    <property type="term" value="F:heme binding"/>
    <property type="evidence" value="ECO:0007669"/>
    <property type="project" value="InterPro"/>
</dbReference>
<dbReference type="Pfam" id="PF00067">
    <property type="entry name" value="p450"/>
    <property type="match status" value="1"/>
</dbReference>
<comment type="similarity">
    <text evidence="3">Belongs to the cytochrome P450 family.</text>
</comment>
<reference evidence="10 11" key="1">
    <citation type="journal article" date="2017" name="Mol. Ecol.">
        <title>Comparative and population genomic landscape of Phellinus noxius: A hypervariable fungus causing root rot in trees.</title>
        <authorList>
            <person name="Chung C.L."/>
            <person name="Lee T.J."/>
            <person name="Akiba M."/>
            <person name="Lee H.H."/>
            <person name="Kuo T.H."/>
            <person name="Liu D."/>
            <person name="Ke H.M."/>
            <person name="Yokoi T."/>
            <person name="Roa M.B."/>
            <person name="Lu M.J."/>
            <person name="Chang Y.Y."/>
            <person name="Ann P.J."/>
            <person name="Tsai J.N."/>
            <person name="Chen C.Y."/>
            <person name="Tzean S.S."/>
            <person name="Ota Y."/>
            <person name="Hattori T."/>
            <person name="Sahashi N."/>
            <person name="Liou R.F."/>
            <person name="Kikuchi T."/>
            <person name="Tsai I.J."/>
        </authorList>
    </citation>
    <scope>NUCLEOTIDE SEQUENCE [LARGE SCALE GENOMIC DNA]</scope>
    <source>
        <strain evidence="10 11">FFPRI411160</strain>
    </source>
</reference>
<dbReference type="GO" id="GO:0004497">
    <property type="term" value="F:monooxygenase activity"/>
    <property type="evidence" value="ECO:0007669"/>
    <property type="project" value="UniProtKB-KW"/>
</dbReference>
<proteinExistence type="inferred from homology"/>
<keyword evidence="6" id="KW-0560">Oxidoreductase</keyword>
<dbReference type="GO" id="GO:0016705">
    <property type="term" value="F:oxidoreductase activity, acting on paired donors, with incorporation or reduction of molecular oxygen"/>
    <property type="evidence" value="ECO:0007669"/>
    <property type="project" value="InterPro"/>
</dbReference>
<evidence type="ECO:0000256" key="3">
    <source>
        <dbReference type="ARBA" id="ARBA00010617"/>
    </source>
</evidence>
<dbReference type="AlphaFoldDB" id="A0A286UIU9"/>
<keyword evidence="8" id="KW-0503">Monooxygenase</keyword>
<dbReference type="InterPro" id="IPR036396">
    <property type="entry name" value="Cyt_P450_sf"/>
</dbReference>
<dbReference type="Proteomes" id="UP000217199">
    <property type="component" value="Unassembled WGS sequence"/>
</dbReference>
<keyword evidence="4 9" id="KW-0349">Heme</keyword>
<evidence type="ECO:0000256" key="2">
    <source>
        <dbReference type="ARBA" id="ARBA00005179"/>
    </source>
</evidence>
<dbReference type="SUPFAM" id="SSF48264">
    <property type="entry name" value="Cytochrome P450"/>
    <property type="match status" value="1"/>
</dbReference>
<comment type="caution">
    <text evidence="10">The sequence shown here is derived from an EMBL/GenBank/DDBJ whole genome shotgun (WGS) entry which is preliminary data.</text>
</comment>
<dbReference type="InterPro" id="IPR002403">
    <property type="entry name" value="Cyt_P450_E_grp-IV"/>
</dbReference>
<organism evidence="10 11">
    <name type="scientific">Pyrrhoderma noxium</name>
    <dbReference type="NCBI Taxonomy" id="2282107"/>
    <lineage>
        <taxon>Eukaryota</taxon>
        <taxon>Fungi</taxon>
        <taxon>Dikarya</taxon>
        <taxon>Basidiomycota</taxon>
        <taxon>Agaricomycotina</taxon>
        <taxon>Agaricomycetes</taxon>
        <taxon>Hymenochaetales</taxon>
        <taxon>Hymenochaetaceae</taxon>
        <taxon>Pyrrhoderma</taxon>
    </lineage>
</organism>
<dbReference type="PANTHER" id="PTHR24305:SF166">
    <property type="entry name" value="CYTOCHROME P450 12A4, MITOCHONDRIAL-RELATED"/>
    <property type="match status" value="1"/>
</dbReference>
<dbReference type="InterPro" id="IPR050121">
    <property type="entry name" value="Cytochrome_P450_monoxygenase"/>
</dbReference>
<evidence type="ECO:0000256" key="7">
    <source>
        <dbReference type="ARBA" id="ARBA00023004"/>
    </source>
</evidence>
<comment type="pathway">
    <text evidence="2">Secondary metabolite biosynthesis.</text>
</comment>
<evidence type="ECO:0000256" key="5">
    <source>
        <dbReference type="ARBA" id="ARBA00022723"/>
    </source>
</evidence>
<dbReference type="PANTHER" id="PTHR24305">
    <property type="entry name" value="CYTOCHROME P450"/>
    <property type="match status" value="1"/>
</dbReference>
<keyword evidence="11" id="KW-1185">Reference proteome</keyword>
<dbReference type="OrthoDB" id="1470350at2759"/>
<dbReference type="InterPro" id="IPR001128">
    <property type="entry name" value="Cyt_P450"/>
</dbReference>
<evidence type="ECO:0000256" key="6">
    <source>
        <dbReference type="ARBA" id="ARBA00023002"/>
    </source>
</evidence>
<dbReference type="InParanoid" id="A0A286UIU9"/>
<dbReference type="PRINTS" id="PR00465">
    <property type="entry name" value="EP450IV"/>
</dbReference>
<gene>
    <name evidence="10" type="ORF">PNOK_0436300</name>
</gene>
<accession>A0A286UIU9</accession>
<name>A0A286UIU9_9AGAM</name>
<dbReference type="EMBL" id="NBII01000004">
    <property type="protein sequence ID" value="PAV19429.1"/>
    <property type="molecule type" value="Genomic_DNA"/>
</dbReference>
<evidence type="ECO:0000313" key="11">
    <source>
        <dbReference type="Proteomes" id="UP000217199"/>
    </source>
</evidence>
<dbReference type="Gene3D" id="1.10.630.10">
    <property type="entry name" value="Cytochrome P450"/>
    <property type="match status" value="1"/>
</dbReference>
<evidence type="ECO:0000256" key="4">
    <source>
        <dbReference type="ARBA" id="ARBA00022617"/>
    </source>
</evidence>
<evidence type="ECO:0000256" key="1">
    <source>
        <dbReference type="ARBA" id="ARBA00001971"/>
    </source>
</evidence>